<name>A0A272ET15_9RHOO</name>
<evidence type="ECO:0000256" key="4">
    <source>
        <dbReference type="ARBA" id="ARBA00023136"/>
    </source>
</evidence>
<dbReference type="PANTHER" id="PTHR37422">
    <property type="entry name" value="TEICHURONIC ACID BIOSYNTHESIS PROTEIN TUAE"/>
    <property type="match status" value="1"/>
</dbReference>
<feature type="transmembrane region" description="Helical" evidence="5">
    <location>
        <begin position="156"/>
        <end position="174"/>
    </location>
</feature>
<dbReference type="OrthoDB" id="4448at2"/>
<feature type="domain" description="O-antigen ligase-related" evidence="6">
    <location>
        <begin position="188"/>
        <end position="340"/>
    </location>
</feature>
<dbReference type="GO" id="GO:0016020">
    <property type="term" value="C:membrane"/>
    <property type="evidence" value="ECO:0007669"/>
    <property type="project" value="UniProtKB-SubCell"/>
</dbReference>
<feature type="transmembrane region" description="Helical" evidence="5">
    <location>
        <begin position="231"/>
        <end position="249"/>
    </location>
</feature>
<proteinExistence type="predicted"/>
<evidence type="ECO:0000313" key="9">
    <source>
        <dbReference type="EMBL" id="KAF7599184.1"/>
    </source>
</evidence>
<dbReference type="InterPro" id="IPR007016">
    <property type="entry name" value="O-antigen_ligase-rel_domated"/>
</dbReference>
<keyword evidence="3 5" id="KW-1133">Transmembrane helix</keyword>
<feature type="transmembrane region" description="Helical" evidence="5">
    <location>
        <begin position="331"/>
        <end position="348"/>
    </location>
</feature>
<dbReference type="InterPro" id="IPR051533">
    <property type="entry name" value="WaaL-like"/>
</dbReference>
<evidence type="ECO:0000256" key="5">
    <source>
        <dbReference type="SAM" id="Phobius"/>
    </source>
</evidence>
<dbReference type="PANTHER" id="PTHR37422:SF13">
    <property type="entry name" value="LIPOPOLYSACCHARIDE BIOSYNTHESIS PROTEIN PA4999-RELATED"/>
    <property type="match status" value="1"/>
</dbReference>
<dbReference type="Pfam" id="PF11846">
    <property type="entry name" value="Wzy_C_2"/>
    <property type="match status" value="1"/>
</dbReference>
<dbReference type="AlphaFoldDB" id="A0A272ET15"/>
<dbReference type="Pfam" id="PF15864">
    <property type="entry name" value="PglL_A"/>
    <property type="match status" value="1"/>
</dbReference>
<dbReference type="InterPro" id="IPR021797">
    <property type="entry name" value="Wzy_C_2"/>
</dbReference>
<reference evidence="9 12" key="1">
    <citation type="submission" date="2016-08" db="EMBL/GenBank/DDBJ databases">
        <title>Candidatus Dactylopiibacterium carminicum genome sequence.</title>
        <authorList>
            <person name="Ramirez-Puebla S.T."/>
            <person name="Ormeno-Orrillo E."/>
            <person name="Vera-Ponce De Leon A."/>
            <person name="Luis L."/>
            <person name="Sanchez-Flores A."/>
            <person name="Monica R."/>
            <person name="Martinez-Romero E."/>
        </authorList>
    </citation>
    <scope>NUCLEOTIDE SEQUENCE [LARGE SCALE GENOMIC DNA]</scope>
    <source>
        <strain evidence="9">END1</strain>
    </source>
</reference>
<evidence type="ECO:0000256" key="2">
    <source>
        <dbReference type="ARBA" id="ARBA00022692"/>
    </source>
</evidence>
<keyword evidence="12" id="KW-1185">Reference proteome</keyword>
<evidence type="ECO:0000256" key="3">
    <source>
        <dbReference type="ARBA" id="ARBA00022989"/>
    </source>
</evidence>
<evidence type="ECO:0008006" key="13">
    <source>
        <dbReference type="Google" id="ProtNLM"/>
    </source>
</evidence>
<evidence type="ECO:0000313" key="12">
    <source>
        <dbReference type="Proteomes" id="UP000623509"/>
    </source>
</evidence>
<organism evidence="10 11">
    <name type="scientific">Candidatus Dactylopiibacterium carminicum</name>
    <dbReference type="NCBI Taxonomy" id="857335"/>
    <lineage>
        <taxon>Bacteria</taxon>
        <taxon>Pseudomonadati</taxon>
        <taxon>Pseudomonadota</taxon>
        <taxon>Betaproteobacteria</taxon>
        <taxon>Rhodocyclales</taxon>
        <taxon>Rhodocyclaceae</taxon>
        <taxon>Candidatus Dactylopiibacterium</taxon>
    </lineage>
</organism>
<dbReference type="Proteomes" id="UP000216107">
    <property type="component" value="Unassembled WGS sequence"/>
</dbReference>
<evidence type="ECO:0000259" key="6">
    <source>
        <dbReference type="Pfam" id="PF04932"/>
    </source>
</evidence>
<feature type="transmembrane region" description="Helical" evidence="5">
    <location>
        <begin position="410"/>
        <end position="428"/>
    </location>
</feature>
<comment type="caution">
    <text evidence="10">The sequence shown here is derived from an EMBL/GenBank/DDBJ whole genome shotgun (WGS) entry which is preliminary data.</text>
</comment>
<dbReference type="RefSeq" id="WP_095524626.1">
    <property type="nucleotide sequence ID" value="NZ_MDUX01000026.1"/>
</dbReference>
<dbReference type="EMBL" id="MDUX01000026">
    <property type="protein sequence ID" value="KAF7599184.1"/>
    <property type="molecule type" value="Genomic_DNA"/>
</dbReference>
<accession>A0A272ET15</accession>
<feature type="transmembrane region" description="Helical" evidence="5">
    <location>
        <begin position="32"/>
        <end position="52"/>
    </location>
</feature>
<feature type="domain" description="Protein glycosylation ligase" evidence="8">
    <location>
        <begin position="150"/>
        <end position="175"/>
    </location>
</feature>
<dbReference type="Pfam" id="PF04932">
    <property type="entry name" value="Wzy_C"/>
    <property type="match status" value="1"/>
</dbReference>
<dbReference type="Proteomes" id="UP000623509">
    <property type="component" value="Unassembled WGS sequence"/>
</dbReference>
<evidence type="ECO:0000313" key="10">
    <source>
        <dbReference type="EMBL" id="PAS93245.1"/>
    </source>
</evidence>
<feature type="transmembrane region" description="Helical" evidence="5">
    <location>
        <begin position="360"/>
        <end position="383"/>
    </location>
</feature>
<evidence type="ECO:0000259" key="8">
    <source>
        <dbReference type="Pfam" id="PF15864"/>
    </source>
</evidence>
<reference evidence="10 11" key="2">
    <citation type="submission" date="2017-07" db="EMBL/GenBank/DDBJ databases">
        <title>Candidatus Dactylopiibacterium carminicum, a nitrogen-fixing symbiont of the cochineal insect Dactylopius coccus and Dactylopius opuntiae (Hemiptera: Coccoidea: Dactylopiidae).</title>
        <authorList>
            <person name="Vera A."/>
        </authorList>
    </citation>
    <scope>NUCLEOTIDE SEQUENCE [LARGE SCALE GENOMIC DNA]</scope>
    <source>
        <strain evidence="10 11">NFDCM</strain>
    </source>
</reference>
<feature type="transmembrane region" description="Helical" evidence="5">
    <location>
        <begin position="112"/>
        <end position="136"/>
    </location>
</feature>
<feature type="transmembrane region" description="Helical" evidence="5">
    <location>
        <begin position="179"/>
        <end position="198"/>
    </location>
</feature>
<evidence type="ECO:0000259" key="7">
    <source>
        <dbReference type="Pfam" id="PF11846"/>
    </source>
</evidence>
<keyword evidence="4 5" id="KW-0472">Membrane</keyword>
<sequence>MGSRVAGAGVALLGLGLAGATLINVHQAPQTVFYAEFAAALGVVLAFMAAMLARPEGLELRLGVAPWLALLLGLACLAWGLGSRGLGYPAYLSFFVLAYLLGAQLRGESWMLTVALGLFGCALLQSLAGLAQLLGWDLGGLVMQKIYRQAFGNVGQANHYANLLFLGLASLAWLHARRLVGWFFLLLLAAWLALAAAASASRGAWLYTAAFLVLGLVSLRGDEGARRLGRALLLAALCSVVAQLLVTYGDLLDVFGVTTAIERAGDAGSNGQRLYNWLAAWQSIQAHPWLGTGPGSFYQASIEAMFHTPPAAFPKFAEHAHNLPLQLAAEFGLPLAVLLILGLLWWYVHQLFRAREAESLWALACVAVIGLHSLVEYPLWYVYFIVPLGLAMGVADATDRALPVLHLPRWPGFLLGLVALLGCLWALHDWHAVRQANRLLTVAEDSASRVKAAKLLDRVLPWSVLAAHAEGLRLQAWAPEDGGAAAQAARCDAFWQRKPSWFMMQRCAQAYALTGQAASLERIAVAFCDGFRFHRPAVLAWGEEHDAAATGLRLAGLACFPPKGR</sequence>
<keyword evidence="2 5" id="KW-0812">Transmembrane</keyword>
<evidence type="ECO:0000313" key="11">
    <source>
        <dbReference type="Proteomes" id="UP000216107"/>
    </source>
</evidence>
<feature type="transmembrane region" description="Helical" evidence="5">
    <location>
        <begin position="204"/>
        <end position="219"/>
    </location>
</feature>
<gene>
    <name evidence="9" type="ORF">BGI27_09385</name>
    <name evidence="10" type="ORF">CGU29_08370</name>
</gene>
<feature type="domain" description="Virulence factor membrane-bound polymerase C-terminal" evidence="7">
    <location>
        <begin position="361"/>
        <end position="518"/>
    </location>
</feature>
<feature type="transmembrane region" description="Helical" evidence="5">
    <location>
        <begin position="64"/>
        <end position="82"/>
    </location>
</feature>
<evidence type="ECO:0000256" key="1">
    <source>
        <dbReference type="ARBA" id="ARBA00004141"/>
    </source>
</evidence>
<comment type="subcellular location">
    <subcellularLocation>
        <location evidence="1">Membrane</location>
        <topology evidence="1">Multi-pass membrane protein</topology>
    </subcellularLocation>
</comment>
<dbReference type="InterPro" id="IPR031726">
    <property type="entry name" value="PglL_A"/>
</dbReference>
<dbReference type="EMBL" id="NMRN01000020">
    <property type="protein sequence ID" value="PAS93245.1"/>
    <property type="molecule type" value="Genomic_DNA"/>
</dbReference>
<feature type="transmembrane region" description="Helical" evidence="5">
    <location>
        <begin position="88"/>
        <end position="105"/>
    </location>
</feature>
<protein>
    <recommendedName>
        <fullName evidence="13">Polymerase</fullName>
    </recommendedName>
</protein>